<gene>
    <name evidence="2" type="ORF">Ctob_004331</name>
</gene>
<dbReference type="EMBL" id="JWZX01001982">
    <property type="protein sequence ID" value="KOO31596.1"/>
    <property type="molecule type" value="Genomic_DNA"/>
</dbReference>
<keyword evidence="3" id="KW-1185">Reference proteome</keyword>
<evidence type="ECO:0000256" key="1">
    <source>
        <dbReference type="SAM" id="MobiDB-lite"/>
    </source>
</evidence>
<comment type="caution">
    <text evidence="2">The sequence shown here is derived from an EMBL/GenBank/DDBJ whole genome shotgun (WGS) entry which is preliminary data.</text>
</comment>
<name>A0A0M0JY67_9EUKA</name>
<evidence type="ECO:0000313" key="2">
    <source>
        <dbReference type="EMBL" id="KOO31596.1"/>
    </source>
</evidence>
<feature type="region of interest" description="Disordered" evidence="1">
    <location>
        <begin position="55"/>
        <end position="114"/>
    </location>
</feature>
<sequence length="114" mass="12789">MGSLHKRVKGGDGKECYFFLDPSRTGKEDEDHFVFAPSFERLPYRETREVYAELPSDWRPWATPTPGPQDQLRDANSATGGKTLGSSKKNVVVLDRQHGKPRPSEEAVDTTVRA</sequence>
<dbReference type="Proteomes" id="UP000037460">
    <property type="component" value="Unassembled WGS sequence"/>
</dbReference>
<proteinExistence type="predicted"/>
<reference evidence="3" key="1">
    <citation type="journal article" date="2015" name="PLoS Genet.">
        <title>Genome Sequence and Transcriptome Analyses of Chrysochromulina tobin: Metabolic Tools for Enhanced Algal Fitness in the Prominent Order Prymnesiales (Haptophyceae).</title>
        <authorList>
            <person name="Hovde B.T."/>
            <person name="Deodato C.R."/>
            <person name="Hunsperger H.M."/>
            <person name="Ryken S.A."/>
            <person name="Yost W."/>
            <person name="Jha R.K."/>
            <person name="Patterson J."/>
            <person name="Monnat R.J. Jr."/>
            <person name="Barlow S.B."/>
            <person name="Starkenburg S.R."/>
            <person name="Cattolico R.A."/>
        </authorList>
    </citation>
    <scope>NUCLEOTIDE SEQUENCE</scope>
    <source>
        <strain evidence="3">CCMP291</strain>
    </source>
</reference>
<organism evidence="2 3">
    <name type="scientific">Chrysochromulina tobinii</name>
    <dbReference type="NCBI Taxonomy" id="1460289"/>
    <lineage>
        <taxon>Eukaryota</taxon>
        <taxon>Haptista</taxon>
        <taxon>Haptophyta</taxon>
        <taxon>Prymnesiophyceae</taxon>
        <taxon>Prymnesiales</taxon>
        <taxon>Chrysochromulinaceae</taxon>
        <taxon>Chrysochromulina</taxon>
    </lineage>
</organism>
<evidence type="ECO:0000313" key="3">
    <source>
        <dbReference type="Proteomes" id="UP000037460"/>
    </source>
</evidence>
<protein>
    <submittedName>
        <fullName evidence="2">DNA repair</fullName>
    </submittedName>
</protein>
<dbReference type="AlphaFoldDB" id="A0A0M0JY67"/>
<feature type="compositionally biased region" description="Polar residues" evidence="1">
    <location>
        <begin position="74"/>
        <end position="89"/>
    </location>
</feature>
<accession>A0A0M0JY67</accession>
<feature type="compositionally biased region" description="Basic and acidic residues" evidence="1">
    <location>
        <begin position="95"/>
        <end position="105"/>
    </location>
</feature>